<organism evidence="1">
    <name type="scientific">Zea mays</name>
    <name type="common">Maize</name>
    <dbReference type="NCBI Taxonomy" id="4577"/>
    <lineage>
        <taxon>Eukaryota</taxon>
        <taxon>Viridiplantae</taxon>
        <taxon>Streptophyta</taxon>
        <taxon>Embryophyta</taxon>
        <taxon>Tracheophyta</taxon>
        <taxon>Spermatophyta</taxon>
        <taxon>Magnoliopsida</taxon>
        <taxon>Liliopsida</taxon>
        <taxon>Poales</taxon>
        <taxon>Poaceae</taxon>
        <taxon>PACMAD clade</taxon>
        <taxon>Panicoideae</taxon>
        <taxon>Andropogonodae</taxon>
        <taxon>Andropogoneae</taxon>
        <taxon>Tripsacinae</taxon>
        <taxon>Zea</taxon>
    </lineage>
</organism>
<reference evidence="1" key="2">
    <citation type="submission" date="2012-06" db="EMBL/GenBank/DDBJ databases">
        <authorList>
            <person name="Yu Y."/>
            <person name="Currie J."/>
            <person name="Lomeli R."/>
            <person name="Angelova A."/>
            <person name="Collura K."/>
            <person name="Wissotski M."/>
            <person name="Campos D."/>
            <person name="Kudrna D."/>
            <person name="Golser W."/>
            <person name="Ashely E."/>
            <person name="Descour A."/>
            <person name="Fernandes J."/>
            <person name="Soderlund C."/>
            <person name="Walbot V."/>
        </authorList>
    </citation>
    <scope>NUCLEOTIDE SEQUENCE</scope>
    <source>
        <strain evidence="1">B73</strain>
    </source>
</reference>
<accession>C0PKC0</accession>
<sequence>MNRTKVHACMDACLAPCTPPTAGNLSIWVGRYMCGIQGARHAHKSEFDQTSLCTYLTLCLSLSHNCICNCARNEETGRPGEHKHVFRFGHAV</sequence>
<evidence type="ECO:0000313" key="1">
    <source>
        <dbReference type="EMBL" id="ACN35636.1"/>
    </source>
</evidence>
<dbReference type="AlphaFoldDB" id="C0PKC0"/>
<protein>
    <submittedName>
        <fullName evidence="1">Uncharacterized protein</fullName>
    </submittedName>
</protein>
<reference evidence="1" key="1">
    <citation type="journal article" date="2009" name="PLoS Genet.">
        <title>Sequencing, mapping, and analysis of 27,455 maize full-length cDNAs.</title>
        <authorList>
            <person name="Soderlund C."/>
            <person name="Descour A."/>
            <person name="Kudrna D."/>
            <person name="Bomhoff M."/>
            <person name="Boyd L."/>
            <person name="Currie J."/>
            <person name="Angelova A."/>
            <person name="Collura K."/>
            <person name="Wissotski M."/>
            <person name="Ashley E."/>
            <person name="Morrow D."/>
            <person name="Fernandes J."/>
            <person name="Walbot V."/>
            <person name="Yu Y."/>
        </authorList>
    </citation>
    <scope>NUCLEOTIDE SEQUENCE</scope>
    <source>
        <strain evidence="1">B73</strain>
    </source>
</reference>
<name>C0PKC0_MAIZE</name>
<dbReference type="EMBL" id="BT068739">
    <property type="protein sequence ID" value="ACN35636.1"/>
    <property type="molecule type" value="mRNA"/>
</dbReference>
<proteinExistence type="evidence at transcript level"/>